<accession>A0ABW5Q7L3</accession>
<keyword evidence="1" id="KW-0812">Transmembrane</keyword>
<reference evidence="3" key="1">
    <citation type="journal article" date="2019" name="Int. J. Syst. Evol. Microbiol.">
        <title>The Global Catalogue of Microorganisms (GCM) 10K type strain sequencing project: providing services to taxonomists for standard genome sequencing and annotation.</title>
        <authorList>
            <consortium name="The Broad Institute Genomics Platform"/>
            <consortium name="The Broad Institute Genome Sequencing Center for Infectious Disease"/>
            <person name="Wu L."/>
            <person name="Ma J."/>
        </authorList>
    </citation>
    <scope>NUCLEOTIDE SEQUENCE [LARGE SCALE GENOMIC DNA]</scope>
    <source>
        <strain evidence="3">TISTR 1571</strain>
    </source>
</reference>
<protein>
    <submittedName>
        <fullName evidence="2">Uncharacterized protein</fullName>
    </submittedName>
</protein>
<dbReference type="EMBL" id="JBHUMZ010000011">
    <property type="protein sequence ID" value="MFD2637837.1"/>
    <property type="molecule type" value="Genomic_DNA"/>
</dbReference>
<keyword evidence="1" id="KW-1133">Transmembrane helix</keyword>
<name>A0ABW5Q7L3_9BACI</name>
<evidence type="ECO:0000313" key="3">
    <source>
        <dbReference type="Proteomes" id="UP001597452"/>
    </source>
</evidence>
<comment type="caution">
    <text evidence="2">The sequence shown here is derived from an EMBL/GenBank/DDBJ whole genome shotgun (WGS) entry which is preliminary data.</text>
</comment>
<organism evidence="2 3">
    <name type="scientific">Piscibacillus salipiscarius</name>
    <dbReference type="NCBI Taxonomy" id="299480"/>
    <lineage>
        <taxon>Bacteria</taxon>
        <taxon>Bacillati</taxon>
        <taxon>Bacillota</taxon>
        <taxon>Bacilli</taxon>
        <taxon>Bacillales</taxon>
        <taxon>Bacillaceae</taxon>
        <taxon>Piscibacillus</taxon>
    </lineage>
</organism>
<feature type="transmembrane region" description="Helical" evidence="1">
    <location>
        <begin position="123"/>
        <end position="141"/>
    </location>
</feature>
<sequence length="151" mass="17743">MNAKTVEWKPKLKTVISFFLITIGLLGLCYVLVYNYSFMPNGYDVISKEHYELTVIKYNWLGQTDEIITKDFKDEPNPRVANYVAKTINGLKLKYFLAFFVITMSAILMFYEVKVKEKKWWKSIFYSGFVVNLLQIIIIAQELDRIQQTLS</sequence>
<feature type="transmembrane region" description="Helical" evidence="1">
    <location>
        <begin position="93"/>
        <end position="111"/>
    </location>
</feature>
<proteinExistence type="predicted"/>
<gene>
    <name evidence="2" type="ORF">ACFSW4_02970</name>
</gene>
<dbReference type="RefSeq" id="WP_054752189.1">
    <property type="nucleotide sequence ID" value="NZ_JBHUMZ010000011.1"/>
</dbReference>
<feature type="transmembrane region" description="Helical" evidence="1">
    <location>
        <begin position="12"/>
        <end position="33"/>
    </location>
</feature>
<evidence type="ECO:0000256" key="1">
    <source>
        <dbReference type="SAM" id="Phobius"/>
    </source>
</evidence>
<evidence type="ECO:0000313" key="2">
    <source>
        <dbReference type="EMBL" id="MFD2637837.1"/>
    </source>
</evidence>
<keyword evidence="3" id="KW-1185">Reference proteome</keyword>
<dbReference type="Proteomes" id="UP001597452">
    <property type="component" value="Unassembled WGS sequence"/>
</dbReference>
<keyword evidence="1" id="KW-0472">Membrane</keyword>